<dbReference type="Proteomes" id="UP001189429">
    <property type="component" value="Unassembled WGS sequence"/>
</dbReference>
<gene>
    <name evidence="1" type="ORF">PCOR1329_LOCUS76367</name>
</gene>
<organism evidence="1 2">
    <name type="scientific">Prorocentrum cordatum</name>
    <dbReference type="NCBI Taxonomy" id="2364126"/>
    <lineage>
        <taxon>Eukaryota</taxon>
        <taxon>Sar</taxon>
        <taxon>Alveolata</taxon>
        <taxon>Dinophyceae</taxon>
        <taxon>Prorocentrales</taxon>
        <taxon>Prorocentraceae</taxon>
        <taxon>Prorocentrum</taxon>
    </lineage>
</organism>
<name>A0ABN9XFT5_9DINO</name>
<feature type="non-terminal residue" evidence="1">
    <location>
        <position position="193"/>
    </location>
</feature>
<sequence length="193" mass="20735">ALANVESRLQASLQSNVFQTTTDMSATFQQAHSELAERMDARVAAVEDHLHAAEVRLSEGGGWDREPDSADVSILSKVAGSKEAVDAALAPLLSDAALGPDTTTLEGELVAQRYLLRCSGAAELAARRIDKLLQHRRVGPREWRSIPAQAPDGSQVVLSLGRDRNRKQVAAELALKKIKMALMVAIASGLFVE</sequence>
<feature type="non-terminal residue" evidence="1">
    <location>
        <position position="1"/>
    </location>
</feature>
<comment type="caution">
    <text evidence="1">The sequence shown here is derived from an EMBL/GenBank/DDBJ whole genome shotgun (WGS) entry which is preliminary data.</text>
</comment>
<keyword evidence="2" id="KW-1185">Reference proteome</keyword>
<accession>A0ABN9XFT5</accession>
<dbReference type="EMBL" id="CAUYUJ010020489">
    <property type="protein sequence ID" value="CAK0898535.1"/>
    <property type="molecule type" value="Genomic_DNA"/>
</dbReference>
<evidence type="ECO:0000313" key="1">
    <source>
        <dbReference type="EMBL" id="CAK0898535.1"/>
    </source>
</evidence>
<evidence type="ECO:0000313" key="2">
    <source>
        <dbReference type="Proteomes" id="UP001189429"/>
    </source>
</evidence>
<reference evidence="1" key="1">
    <citation type="submission" date="2023-10" db="EMBL/GenBank/DDBJ databases">
        <authorList>
            <person name="Chen Y."/>
            <person name="Shah S."/>
            <person name="Dougan E. K."/>
            <person name="Thang M."/>
            <person name="Chan C."/>
        </authorList>
    </citation>
    <scope>NUCLEOTIDE SEQUENCE [LARGE SCALE GENOMIC DNA]</scope>
</reference>
<protein>
    <submittedName>
        <fullName evidence="1">Uncharacterized protein</fullName>
    </submittedName>
</protein>
<proteinExistence type="predicted"/>